<accession>A0A6A4X3N8</accession>
<comment type="caution">
    <text evidence="8">The sequence shown here is derived from an EMBL/GenBank/DDBJ whole genome shotgun (WGS) entry which is preliminary data.</text>
</comment>
<protein>
    <submittedName>
        <fullName evidence="8">Zinc finger protein 277</fullName>
    </submittedName>
</protein>
<evidence type="ECO:0000256" key="2">
    <source>
        <dbReference type="ARBA" id="ARBA00022771"/>
    </source>
</evidence>
<dbReference type="SUPFAM" id="SSF57667">
    <property type="entry name" value="beta-beta-alpha zinc fingers"/>
    <property type="match status" value="2"/>
</dbReference>
<evidence type="ECO:0000259" key="7">
    <source>
        <dbReference type="PROSITE" id="PS50157"/>
    </source>
</evidence>
<evidence type="ECO:0000313" key="9">
    <source>
        <dbReference type="Proteomes" id="UP000440578"/>
    </source>
</evidence>
<dbReference type="OrthoDB" id="278606at2759"/>
<dbReference type="InterPro" id="IPR036236">
    <property type="entry name" value="Znf_C2H2_sf"/>
</dbReference>
<dbReference type="SMART" id="SM00355">
    <property type="entry name" value="ZnF_C2H2"/>
    <property type="match status" value="4"/>
</dbReference>
<feature type="region of interest" description="Disordered" evidence="6">
    <location>
        <begin position="266"/>
        <end position="285"/>
    </location>
</feature>
<evidence type="ECO:0000256" key="1">
    <source>
        <dbReference type="ARBA" id="ARBA00022723"/>
    </source>
</evidence>
<keyword evidence="3" id="KW-0862">Zinc</keyword>
<keyword evidence="9" id="KW-1185">Reference proteome</keyword>
<dbReference type="PANTHER" id="PTHR13267">
    <property type="entry name" value="ZINC FINGER PROTEIN 277"/>
    <property type="match status" value="1"/>
</dbReference>
<gene>
    <name evidence="8" type="primary">ZNF277</name>
    <name evidence="8" type="ORF">FJT64_015583</name>
</gene>
<feature type="compositionally biased region" description="Basic and acidic residues" evidence="6">
    <location>
        <begin position="7"/>
        <end position="16"/>
    </location>
</feature>
<dbReference type="Pfam" id="PF12756">
    <property type="entry name" value="zf-C2H2_2"/>
    <property type="match status" value="2"/>
</dbReference>
<name>A0A6A4X3N8_AMPAM</name>
<comment type="similarity">
    <text evidence="4">Belongs to the ZNF277 family.</text>
</comment>
<dbReference type="PROSITE" id="PS50157">
    <property type="entry name" value="ZINC_FINGER_C2H2_2"/>
    <property type="match status" value="1"/>
</dbReference>
<dbReference type="Proteomes" id="UP000440578">
    <property type="component" value="Unassembled WGS sequence"/>
</dbReference>
<sequence length="441" mass="49993">MSSESDTTERLVDQRFDSGPSLSFPCGDPDPGAEGDASADQSAPLPCLCCSAEFPSSDRDALSAHLLSEHCLVVADLALVADLDQYCRYWAPRLRADGGLREYCFTVFTNTGPSDAAPSEEYFLLSPKLDEDRLLRERLQRVRLERVLARQQRERTMTFSRGCLFCRLQYSGRLAGFFDHLAEAHNFSVGRPDNIVFGPEFIDAIEAKLEALRCLFCDGVFPDRATLKEHMRKKQHKKINPAHTAFDKFYVINYLEFGKGWQEIQQERDEGPPTGFDEPGSDDDWSDWTEAPSSGAVCLFCDFSTVDVDALSAHMRAEHQFDFPELKSRLRLSFYQQVKLVNYIRRQMVERACLFCQETLPTRATLLEHLRAADHLRVPEPSIWDQPQYFFPTYENDSLLYALEEAEGADDDVPVFPEDAVDVRQSVLADSAVRQELGGHA</sequence>
<keyword evidence="1" id="KW-0479">Metal-binding</keyword>
<evidence type="ECO:0000313" key="8">
    <source>
        <dbReference type="EMBL" id="KAF0313907.1"/>
    </source>
</evidence>
<dbReference type="AlphaFoldDB" id="A0A6A4X3N8"/>
<dbReference type="EMBL" id="VIIS01000065">
    <property type="protein sequence ID" value="KAF0313907.1"/>
    <property type="molecule type" value="Genomic_DNA"/>
</dbReference>
<keyword evidence="2 5" id="KW-0863">Zinc-finger</keyword>
<proteinExistence type="inferred from homology"/>
<dbReference type="InterPro" id="IPR041661">
    <property type="entry name" value="ZN622/Rei1/Reh1_Znf-C2H2"/>
</dbReference>
<evidence type="ECO:0000256" key="3">
    <source>
        <dbReference type="ARBA" id="ARBA00022833"/>
    </source>
</evidence>
<feature type="domain" description="C2H2-type" evidence="7">
    <location>
        <begin position="212"/>
        <end position="241"/>
    </location>
</feature>
<dbReference type="PANTHER" id="PTHR13267:SF3">
    <property type="entry name" value="ZINC FINGER PROTEIN 277"/>
    <property type="match status" value="1"/>
</dbReference>
<evidence type="ECO:0000256" key="4">
    <source>
        <dbReference type="ARBA" id="ARBA00034119"/>
    </source>
</evidence>
<evidence type="ECO:0000256" key="6">
    <source>
        <dbReference type="SAM" id="MobiDB-lite"/>
    </source>
</evidence>
<dbReference type="PROSITE" id="PS00028">
    <property type="entry name" value="ZINC_FINGER_C2H2_1"/>
    <property type="match status" value="2"/>
</dbReference>
<organism evidence="8 9">
    <name type="scientific">Amphibalanus amphitrite</name>
    <name type="common">Striped barnacle</name>
    <name type="synonym">Balanus amphitrite</name>
    <dbReference type="NCBI Taxonomy" id="1232801"/>
    <lineage>
        <taxon>Eukaryota</taxon>
        <taxon>Metazoa</taxon>
        <taxon>Ecdysozoa</taxon>
        <taxon>Arthropoda</taxon>
        <taxon>Crustacea</taxon>
        <taxon>Multicrustacea</taxon>
        <taxon>Cirripedia</taxon>
        <taxon>Thoracica</taxon>
        <taxon>Thoracicalcarea</taxon>
        <taxon>Balanomorpha</taxon>
        <taxon>Balanoidea</taxon>
        <taxon>Balanidae</taxon>
        <taxon>Amphibalaninae</taxon>
        <taxon>Amphibalanus</taxon>
    </lineage>
</organism>
<feature type="region of interest" description="Disordered" evidence="6">
    <location>
        <begin position="1"/>
        <end position="39"/>
    </location>
</feature>
<dbReference type="GO" id="GO:0008270">
    <property type="term" value="F:zinc ion binding"/>
    <property type="evidence" value="ECO:0007669"/>
    <property type="project" value="UniProtKB-KW"/>
</dbReference>
<dbReference type="InterPro" id="IPR040048">
    <property type="entry name" value="ZNF277"/>
</dbReference>
<reference evidence="8 9" key="1">
    <citation type="submission" date="2019-07" db="EMBL/GenBank/DDBJ databases">
        <title>Draft genome assembly of a fouling barnacle, Amphibalanus amphitrite (Darwin, 1854): The first reference genome for Thecostraca.</title>
        <authorList>
            <person name="Kim W."/>
        </authorList>
    </citation>
    <scope>NUCLEOTIDE SEQUENCE [LARGE SCALE GENOMIC DNA]</scope>
    <source>
        <strain evidence="8">SNU_AA5</strain>
        <tissue evidence="8">Soma without cirri and trophi</tissue>
    </source>
</reference>
<evidence type="ECO:0000256" key="5">
    <source>
        <dbReference type="PROSITE-ProRule" id="PRU00042"/>
    </source>
</evidence>
<dbReference type="InterPro" id="IPR013087">
    <property type="entry name" value="Znf_C2H2_type"/>
</dbReference>